<gene>
    <name evidence="7" type="ORF">TCAP_06202</name>
</gene>
<feature type="compositionally biased region" description="Acidic residues" evidence="5">
    <location>
        <begin position="623"/>
        <end position="639"/>
    </location>
</feature>
<dbReference type="EMBL" id="NRSZ01001033">
    <property type="protein sequence ID" value="PNY23854.1"/>
    <property type="molecule type" value="Genomic_DNA"/>
</dbReference>
<reference evidence="7 8" key="1">
    <citation type="submission" date="2017-08" db="EMBL/GenBank/DDBJ databases">
        <title>Harnessing the power of phylogenomics to disentangle the directionality and signatures of interkingdom host jumping in the parasitic fungal genus Tolypocladium.</title>
        <authorList>
            <person name="Quandt C.A."/>
            <person name="Patterson W."/>
            <person name="Spatafora J.W."/>
        </authorList>
    </citation>
    <scope>NUCLEOTIDE SEQUENCE [LARGE SCALE GENOMIC DNA]</scope>
    <source>
        <strain evidence="7 8">CBS 113982</strain>
    </source>
</reference>
<evidence type="ECO:0000313" key="8">
    <source>
        <dbReference type="Proteomes" id="UP000236621"/>
    </source>
</evidence>
<dbReference type="STRING" id="45235.A0A2K3Q8N5"/>
<feature type="domain" description="Pre-rRNA-processing protein RIX1 N-terminal" evidence="6">
    <location>
        <begin position="8"/>
        <end position="217"/>
    </location>
</feature>
<evidence type="ECO:0000256" key="3">
    <source>
        <dbReference type="ARBA" id="ARBA00021502"/>
    </source>
</evidence>
<name>A0A2K3Q8N5_9HYPO</name>
<dbReference type="SUPFAM" id="SSF48371">
    <property type="entry name" value="ARM repeat"/>
    <property type="match status" value="1"/>
</dbReference>
<evidence type="ECO:0000256" key="5">
    <source>
        <dbReference type="SAM" id="MobiDB-lite"/>
    </source>
</evidence>
<evidence type="ECO:0000256" key="1">
    <source>
        <dbReference type="ARBA" id="ARBA00004123"/>
    </source>
</evidence>
<evidence type="ECO:0000256" key="2">
    <source>
        <dbReference type="ARBA" id="ARBA00010511"/>
    </source>
</evidence>
<evidence type="ECO:0000313" key="7">
    <source>
        <dbReference type="EMBL" id="PNY23854.1"/>
    </source>
</evidence>
<protein>
    <recommendedName>
        <fullName evidence="3">Pre-rRNA-processing protein RIX1</fullName>
    </recommendedName>
</protein>
<feature type="compositionally biased region" description="Acidic residues" evidence="5">
    <location>
        <begin position="736"/>
        <end position="749"/>
    </location>
</feature>
<comment type="similarity">
    <text evidence="2">Belongs to the RIX1/PELP1 family.</text>
</comment>
<dbReference type="Proteomes" id="UP000236621">
    <property type="component" value="Unassembled WGS sequence"/>
</dbReference>
<feature type="compositionally biased region" description="Polar residues" evidence="5">
    <location>
        <begin position="663"/>
        <end position="675"/>
    </location>
</feature>
<keyword evidence="8" id="KW-1185">Reference proteome</keyword>
<dbReference type="GO" id="GO:0005634">
    <property type="term" value="C:nucleus"/>
    <property type="evidence" value="ECO:0007669"/>
    <property type="project" value="UniProtKB-SubCell"/>
</dbReference>
<feature type="region of interest" description="Disordered" evidence="5">
    <location>
        <begin position="279"/>
        <end position="302"/>
    </location>
</feature>
<comment type="caution">
    <text evidence="7">The sequence shown here is derived from an EMBL/GenBank/DDBJ whole genome shotgun (WGS) entry which is preliminary data.</text>
</comment>
<keyword evidence="4" id="KW-0539">Nucleus</keyword>
<evidence type="ECO:0000256" key="4">
    <source>
        <dbReference type="ARBA" id="ARBA00023242"/>
    </source>
</evidence>
<dbReference type="Pfam" id="PF08167">
    <property type="entry name" value="RIX1"/>
    <property type="match status" value="1"/>
</dbReference>
<feature type="compositionally biased region" description="Basic and acidic residues" evidence="5">
    <location>
        <begin position="687"/>
        <end position="701"/>
    </location>
</feature>
<evidence type="ECO:0000259" key="6">
    <source>
        <dbReference type="Pfam" id="PF08167"/>
    </source>
</evidence>
<proteinExistence type="inferred from homology"/>
<feature type="compositionally biased region" description="Acidic residues" evidence="5">
    <location>
        <begin position="718"/>
        <end position="728"/>
    </location>
</feature>
<dbReference type="InterPro" id="IPR012583">
    <property type="entry name" value="RIX1_N"/>
</dbReference>
<dbReference type="AlphaFoldDB" id="A0A2K3Q8N5"/>
<sequence>MSSSLPPDLRVLCRKLASIPPARLPLALPALTGHIVRCKDALSAPQDPKPKDGASQGSLLLHKLKTNITALLNGRSREARFAAIGLVKALVDVGGWEMLRGCEPWTRGLLSVIQKGDSFAAKELAVVTLARVYMLVHPYQTLVREIATPTIQTFITACLHLIKPPASGLASPSPLTVVETICGAFSALIPLYANTFRQFSSHIRSAVRGYLAPTSSDGVFIPRSLQRASGQLVASLHHVAAKSGGGDEWAKMVDGVLHELHATSDQVLRAVDESWEATGGNGRTRVHLNAEPSGGGDSADRLPPWTGLSAGAERLVGLFHHLSDCLRCPTQGAVTIPIGQVVDAISRVCSVARLSPKSQTWDQALDTNPAIGREEREELWSVMPDIHVAAMELVLMMLWRLDKGMLPLVPEVLDHLVRVFKSGMNNSAVRKTGYRVLNGLVSLAGLTMSKTTVAMLEPLVAACCRDLQQDAGFVKPTSKPAPSSKDSKKNGVANADLFLQPQASAAEDVFSPDPDHKAAAESLLPTLLASLPQQHLRPSLRGLLDKTAILTRSRDAMLSSVLNPYKDQRGRMYPSILPHLSRQYPQDQGLEVLRSNLRVSRVPGAGEMLSSVNELQGEEWEEIDDEMPNGEGDVEETAPEADRDVRKPGTLPAAPQVEIDLPVQTNPFETRTTGATRAVSPPKRKHEGQDTKPPKRQEVEKPASAVDTARVPQPLANEDAEDEDDDSDGSVHLNMELDDDDDDDDGEDE</sequence>
<dbReference type="InterPro" id="IPR016024">
    <property type="entry name" value="ARM-type_fold"/>
</dbReference>
<dbReference type="GO" id="GO:0006364">
    <property type="term" value="P:rRNA processing"/>
    <property type="evidence" value="ECO:0007669"/>
    <property type="project" value="TreeGrafter"/>
</dbReference>
<dbReference type="OrthoDB" id="20900at2759"/>
<dbReference type="PANTHER" id="PTHR34105:SF1">
    <property type="entry name" value="PROLINE-, GLUTAMIC ACID- AND LEUCINE-RICH PROTEIN 1"/>
    <property type="match status" value="1"/>
</dbReference>
<organism evidence="7 8">
    <name type="scientific">Tolypocladium capitatum</name>
    <dbReference type="NCBI Taxonomy" id="45235"/>
    <lineage>
        <taxon>Eukaryota</taxon>
        <taxon>Fungi</taxon>
        <taxon>Dikarya</taxon>
        <taxon>Ascomycota</taxon>
        <taxon>Pezizomycotina</taxon>
        <taxon>Sordariomycetes</taxon>
        <taxon>Hypocreomycetidae</taxon>
        <taxon>Hypocreales</taxon>
        <taxon>Ophiocordycipitaceae</taxon>
        <taxon>Tolypocladium</taxon>
    </lineage>
</organism>
<accession>A0A2K3Q8N5</accession>
<feature type="region of interest" description="Disordered" evidence="5">
    <location>
        <begin position="623"/>
        <end position="749"/>
    </location>
</feature>
<comment type="subcellular location">
    <subcellularLocation>
        <location evidence="1">Nucleus</location>
    </subcellularLocation>
</comment>
<dbReference type="PANTHER" id="PTHR34105">
    <property type="entry name" value="PROLINE-, GLUTAMIC ACID- AND LEUCINE-RICH PROTEIN 1"/>
    <property type="match status" value="1"/>
</dbReference>